<feature type="region of interest" description="Disordered" evidence="3">
    <location>
        <begin position="38"/>
        <end position="92"/>
    </location>
</feature>
<dbReference type="GO" id="GO:0000981">
    <property type="term" value="F:DNA-binding transcription factor activity, RNA polymerase II-specific"/>
    <property type="evidence" value="ECO:0007669"/>
    <property type="project" value="InterPro"/>
</dbReference>
<dbReference type="Proteomes" id="UP000219602">
    <property type="component" value="Chromosome 8"/>
</dbReference>
<evidence type="ECO:0000313" key="5">
    <source>
        <dbReference type="EMBL" id="PCD33696.1"/>
    </source>
</evidence>
<feature type="domain" description="Zn(2)-C6 fungal-type" evidence="4">
    <location>
        <begin position="6"/>
        <end position="35"/>
    </location>
</feature>
<dbReference type="PANTHER" id="PTHR46910">
    <property type="entry name" value="TRANSCRIPTION FACTOR PDR1"/>
    <property type="match status" value="1"/>
</dbReference>
<reference evidence="5 6" key="1">
    <citation type="journal article" date="2016" name="Environ. Microbiol.">
        <title>Effector profiles distinguish formae speciales of Fusarium oxysporum.</title>
        <authorList>
            <person name="van Dam P."/>
            <person name="Fokkens L."/>
            <person name="Schmidt S.M."/>
            <person name="Linmans J.H."/>
            <person name="Kistler H.C."/>
            <person name="Ma L.J."/>
            <person name="Rep M."/>
        </authorList>
    </citation>
    <scope>NUCLEOTIDE SEQUENCE [LARGE SCALE GENOMIC DNA]</scope>
    <source>
        <strain evidence="5 6">Forc016</strain>
    </source>
</reference>
<evidence type="ECO:0000256" key="1">
    <source>
        <dbReference type="ARBA" id="ARBA00022723"/>
    </source>
</evidence>
<dbReference type="Gene3D" id="4.10.240.10">
    <property type="entry name" value="Zn(2)-C6 fungal-type DNA-binding domain"/>
    <property type="match status" value="1"/>
</dbReference>
<dbReference type="SMART" id="SM00906">
    <property type="entry name" value="Fungal_trans"/>
    <property type="match status" value="1"/>
</dbReference>
<dbReference type="InterPro" id="IPR036864">
    <property type="entry name" value="Zn2-C6_fun-type_DNA-bd_sf"/>
</dbReference>
<dbReference type="SMART" id="SM00066">
    <property type="entry name" value="GAL4"/>
    <property type="match status" value="1"/>
</dbReference>
<dbReference type="GO" id="GO:0008270">
    <property type="term" value="F:zinc ion binding"/>
    <property type="evidence" value="ECO:0007669"/>
    <property type="project" value="InterPro"/>
</dbReference>
<reference evidence="5 6" key="2">
    <citation type="journal article" date="2017" name="Sci. Rep.">
        <title>A mobile pathogenicity chromosome in Fusarium oxysporum for infection of multiple cucurbit species.</title>
        <authorList>
            <person name="van Dam P."/>
            <person name="Fokkens L."/>
            <person name="Ayukawa Y."/>
            <person name="van der Gragt M."/>
            <person name="Ter Horst A."/>
            <person name="Brankovics B."/>
            <person name="Houterman P.M."/>
            <person name="Arie T."/>
            <person name="Rep M."/>
        </authorList>
    </citation>
    <scope>NUCLEOTIDE SEQUENCE [LARGE SCALE GENOMIC DNA]</scope>
    <source>
        <strain evidence="5 6">Forc016</strain>
    </source>
</reference>
<dbReference type="PROSITE" id="PS50048">
    <property type="entry name" value="ZN2_CY6_FUNGAL_2"/>
    <property type="match status" value="1"/>
</dbReference>
<keyword evidence="1" id="KW-0479">Metal-binding</keyword>
<dbReference type="GO" id="GO:0003677">
    <property type="term" value="F:DNA binding"/>
    <property type="evidence" value="ECO:0007669"/>
    <property type="project" value="InterPro"/>
</dbReference>
<keyword evidence="2" id="KW-0539">Nucleus</keyword>
<dbReference type="GO" id="GO:0006351">
    <property type="term" value="P:DNA-templated transcription"/>
    <property type="evidence" value="ECO:0007669"/>
    <property type="project" value="InterPro"/>
</dbReference>
<name>A0A2H3GUJ6_FUSOX</name>
<dbReference type="PROSITE" id="PS00463">
    <property type="entry name" value="ZN2_CY6_FUNGAL_1"/>
    <property type="match status" value="1"/>
</dbReference>
<dbReference type="InterPro" id="IPR001138">
    <property type="entry name" value="Zn2Cys6_DnaBD"/>
</dbReference>
<dbReference type="InterPro" id="IPR050987">
    <property type="entry name" value="AtrR-like"/>
</dbReference>
<dbReference type="STRING" id="327505.A0A2H3GUJ6"/>
<dbReference type="Pfam" id="PF00172">
    <property type="entry name" value="Zn_clus"/>
    <property type="match status" value="1"/>
</dbReference>
<dbReference type="PANTHER" id="PTHR46910:SF1">
    <property type="entry name" value="MISCELLANEOUS ZN(II)2CYS6 TRANSCRIPTION FACTOR (EUROFUNG)-RELATED"/>
    <property type="match status" value="1"/>
</dbReference>
<dbReference type="AlphaFoldDB" id="A0A2H3GUJ6"/>
<evidence type="ECO:0000259" key="4">
    <source>
        <dbReference type="PROSITE" id="PS50048"/>
    </source>
</evidence>
<dbReference type="InterPro" id="IPR007219">
    <property type="entry name" value="XnlR_reg_dom"/>
</dbReference>
<evidence type="ECO:0000313" key="6">
    <source>
        <dbReference type="Proteomes" id="UP000219602"/>
    </source>
</evidence>
<gene>
    <name evidence="5" type="ORF">AU210_009916</name>
</gene>
<dbReference type="EMBL" id="MABQ02000006">
    <property type="protein sequence ID" value="PCD33696.1"/>
    <property type="molecule type" value="Genomic_DNA"/>
</dbReference>
<proteinExistence type="predicted"/>
<sequence length="556" mass="62450">MPPAHACNACKRRKVRCDGVEPCSNCRISHLDCTYSHPSTRRSQSVRSIPIDSGQDDHTLGGTTDYTFQSSVSPQSLPPPAAESARRDSSHGLEFYPDPAHVHSTLQATAGALLSPEPIADAVRKCVDFFVQYQFPNTPVVHEPTLRAAALLITAEHVPPFASLISSASDFHQQVSYLRKFTLATALCASVMSVLPDRPPSQRVLLAASFLSASRAMLRRYEEHDLEHPDSTSLVIRMWHSAAMQNSTGKVGTSYHYHAEAAYLAQRMRLYNEVSVQEHPKLEVPSLRASFWLLYLADKTSAVLQSRPPILNEQFFKREFTLLENGYDDNFLLDPSRKVNENSLESRLLVGFHLKRRIWAAAANLLDDVRSLSSRQLAGSIQPLDVQQEISRLSELYLVLTSLADELPAWLRNPDHGSDWEDGQVTSYQNKCFWTQRSNIMTVFHCIRLVILQECIDNDFHALVGLNRQSISCATRKIEIVRDFLHELHIVPFYCFQVQGEPAVERIRRVGTILLHLVDNAENATIERVARSQFDNLLDLLAQLDSKASDELAGGL</sequence>
<dbReference type="CDD" id="cd00067">
    <property type="entry name" value="GAL4"/>
    <property type="match status" value="1"/>
</dbReference>
<accession>A0A2H3GUJ6</accession>
<evidence type="ECO:0000256" key="3">
    <source>
        <dbReference type="SAM" id="MobiDB-lite"/>
    </source>
</evidence>
<feature type="compositionally biased region" description="Polar residues" evidence="3">
    <location>
        <begin position="38"/>
        <end position="47"/>
    </location>
</feature>
<dbReference type="CDD" id="cd12148">
    <property type="entry name" value="fungal_TF_MHR"/>
    <property type="match status" value="1"/>
</dbReference>
<dbReference type="Pfam" id="PF04082">
    <property type="entry name" value="Fungal_trans"/>
    <property type="match status" value="1"/>
</dbReference>
<evidence type="ECO:0000256" key="2">
    <source>
        <dbReference type="ARBA" id="ARBA00023242"/>
    </source>
</evidence>
<comment type="caution">
    <text evidence="5">The sequence shown here is derived from an EMBL/GenBank/DDBJ whole genome shotgun (WGS) entry which is preliminary data.</text>
</comment>
<dbReference type="SUPFAM" id="SSF57701">
    <property type="entry name" value="Zn2/Cys6 DNA-binding domain"/>
    <property type="match status" value="1"/>
</dbReference>
<protein>
    <recommendedName>
        <fullName evidence="4">Zn(2)-C6 fungal-type domain-containing protein</fullName>
    </recommendedName>
</protein>
<organism evidence="5 6">
    <name type="scientific">Fusarium oxysporum f. sp. radicis-cucumerinum</name>
    <dbReference type="NCBI Taxonomy" id="327505"/>
    <lineage>
        <taxon>Eukaryota</taxon>
        <taxon>Fungi</taxon>
        <taxon>Dikarya</taxon>
        <taxon>Ascomycota</taxon>
        <taxon>Pezizomycotina</taxon>
        <taxon>Sordariomycetes</taxon>
        <taxon>Hypocreomycetidae</taxon>
        <taxon>Hypocreales</taxon>
        <taxon>Nectriaceae</taxon>
        <taxon>Fusarium</taxon>
        <taxon>Fusarium oxysporum species complex</taxon>
    </lineage>
</organism>